<dbReference type="AlphaFoldDB" id="A0A9Q3DYU7"/>
<keyword evidence="2" id="KW-1185">Reference proteome</keyword>
<evidence type="ECO:0000313" key="1">
    <source>
        <dbReference type="EMBL" id="MBW0510667.1"/>
    </source>
</evidence>
<dbReference type="EMBL" id="AVOT02021698">
    <property type="protein sequence ID" value="MBW0510667.1"/>
    <property type="molecule type" value="Genomic_DNA"/>
</dbReference>
<sequence>MPPISSSNIYAINGFPQTYEQSEETPSVDASCLKATLQTNEPPYELLPNFAAALGMQAILSLSTYWITPSAASHLSHSLLPWSSFSPTHLALSKNWRKEAIKSAPAVAAVCSA</sequence>
<gene>
    <name evidence="1" type="ORF">O181_050382</name>
</gene>
<protein>
    <submittedName>
        <fullName evidence="1">Uncharacterized protein</fullName>
    </submittedName>
</protein>
<name>A0A9Q3DYU7_9BASI</name>
<comment type="caution">
    <text evidence="1">The sequence shown here is derived from an EMBL/GenBank/DDBJ whole genome shotgun (WGS) entry which is preliminary data.</text>
</comment>
<evidence type="ECO:0000313" key="2">
    <source>
        <dbReference type="Proteomes" id="UP000765509"/>
    </source>
</evidence>
<reference evidence="1" key="1">
    <citation type="submission" date="2021-03" db="EMBL/GenBank/DDBJ databases">
        <title>Draft genome sequence of rust myrtle Austropuccinia psidii MF-1, a brazilian biotype.</title>
        <authorList>
            <person name="Quecine M.C."/>
            <person name="Pachon D.M.R."/>
            <person name="Bonatelli M.L."/>
            <person name="Correr F.H."/>
            <person name="Franceschini L.M."/>
            <person name="Leite T.F."/>
            <person name="Margarido G.R.A."/>
            <person name="Almeida C.A."/>
            <person name="Ferrarezi J.A."/>
            <person name="Labate C.A."/>
        </authorList>
    </citation>
    <scope>NUCLEOTIDE SEQUENCE</scope>
    <source>
        <strain evidence="1">MF-1</strain>
    </source>
</reference>
<organism evidence="1 2">
    <name type="scientific">Austropuccinia psidii MF-1</name>
    <dbReference type="NCBI Taxonomy" id="1389203"/>
    <lineage>
        <taxon>Eukaryota</taxon>
        <taxon>Fungi</taxon>
        <taxon>Dikarya</taxon>
        <taxon>Basidiomycota</taxon>
        <taxon>Pucciniomycotina</taxon>
        <taxon>Pucciniomycetes</taxon>
        <taxon>Pucciniales</taxon>
        <taxon>Sphaerophragmiaceae</taxon>
        <taxon>Austropuccinia</taxon>
    </lineage>
</organism>
<accession>A0A9Q3DYU7</accession>
<dbReference type="Proteomes" id="UP000765509">
    <property type="component" value="Unassembled WGS sequence"/>
</dbReference>
<proteinExistence type="predicted"/>